<keyword evidence="1" id="KW-1133">Transmembrane helix</keyword>
<feature type="domain" description="Transcription regulator PadR N-terminal" evidence="2">
    <location>
        <begin position="32"/>
        <end position="100"/>
    </location>
</feature>
<dbReference type="Pfam" id="PF03551">
    <property type="entry name" value="PadR"/>
    <property type="match status" value="1"/>
</dbReference>
<gene>
    <name evidence="3" type="ORF">AVDCRST_MAG37-3261</name>
</gene>
<keyword evidence="1" id="KW-0472">Membrane</keyword>
<evidence type="ECO:0000256" key="1">
    <source>
        <dbReference type="SAM" id="Phobius"/>
    </source>
</evidence>
<protein>
    <recommendedName>
        <fullName evidence="2">Transcription regulator PadR N-terminal domain-containing protein</fullName>
    </recommendedName>
</protein>
<organism evidence="3">
    <name type="scientific">uncultured Rubrobacteraceae bacterium</name>
    <dbReference type="NCBI Taxonomy" id="349277"/>
    <lineage>
        <taxon>Bacteria</taxon>
        <taxon>Bacillati</taxon>
        <taxon>Actinomycetota</taxon>
        <taxon>Rubrobacteria</taxon>
        <taxon>Rubrobacterales</taxon>
        <taxon>Rubrobacteraceae</taxon>
        <taxon>environmental samples</taxon>
    </lineage>
</organism>
<evidence type="ECO:0000259" key="2">
    <source>
        <dbReference type="Pfam" id="PF03551"/>
    </source>
</evidence>
<dbReference type="AlphaFoldDB" id="A0A6J4QYR8"/>
<dbReference type="SUPFAM" id="SSF46785">
    <property type="entry name" value="Winged helix' DNA-binding domain"/>
    <property type="match status" value="1"/>
</dbReference>
<dbReference type="InterPro" id="IPR005149">
    <property type="entry name" value="Tscrpt_reg_PadR_N"/>
</dbReference>
<proteinExistence type="predicted"/>
<reference evidence="3" key="1">
    <citation type="submission" date="2020-02" db="EMBL/GenBank/DDBJ databases">
        <authorList>
            <person name="Meier V. D."/>
        </authorList>
    </citation>
    <scope>NUCLEOTIDE SEQUENCE</scope>
    <source>
        <strain evidence="3">AVDCRST_MAG37</strain>
    </source>
</reference>
<evidence type="ECO:0000313" key="3">
    <source>
        <dbReference type="EMBL" id="CAA9457524.1"/>
    </source>
</evidence>
<sequence>MHVACHRVAVLRMSGNVLGAPSSVWLVPFLLLGLRRGVSLGQELRRRMSELGFRERRRGDLYRALNQMEDEGMVFCNRDGDDHEAPERSYAITEDGGSYLAFCAESLVRCQQEIKSFFDAYERIGQRSV</sequence>
<dbReference type="EMBL" id="CADCVD010000164">
    <property type="protein sequence ID" value="CAA9457524.1"/>
    <property type="molecule type" value="Genomic_DNA"/>
</dbReference>
<keyword evidence="1" id="KW-0812">Transmembrane</keyword>
<feature type="transmembrane region" description="Helical" evidence="1">
    <location>
        <begin position="20"/>
        <end position="38"/>
    </location>
</feature>
<dbReference type="Gene3D" id="1.10.10.10">
    <property type="entry name" value="Winged helix-like DNA-binding domain superfamily/Winged helix DNA-binding domain"/>
    <property type="match status" value="1"/>
</dbReference>
<dbReference type="InterPro" id="IPR036390">
    <property type="entry name" value="WH_DNA-bd_sf"/>
</dbReference>
<dbReference type="InterPro" id="IPR036388">
    <property type="entry name" value="WH-like_DNA-bd_sf"/>
</dbReference>
<accession>A0A6J4QYR8</accession>
<name>A0A6J4QYR8_9ACTN</name>